<evidence type="ECO:0000313" key="8">
    <source>
        <dbReference type="Proteomes" id="UP001602245"/>
    </source>
</evidence>
<evidence type="ECO:0000256" key="1">
    <source>
        <dbReference type="ARBA" id="ARBA00010641"/>
    </source>
</evidence>
<dbReference type="InterPro" id="IPR013325">
    <property type="entry name" value="RNA_pol_sigma_r2"/>
</dbReference>
<dbReference type="Proteomes" id="UP001602245">
    <property type="component" value="Unassembled WGS sequence"/>
</dbReference>
<feature type="domain" description="RNA polymerase sigma-70 region 2" evidence="5">
    <location>
        <begin position="29"/>
        <end position="95"/>
    </location>
</feature>
<dbReference type="InterPro" id="IPR007627">
    <property type="entry name" value="RNA_pol_sigma70_r2"/>
</dbReference>
<name>A0ABW6WFM6_9ACTN</name>
<sequence length="195" mass="21694">MSDVRSHADDVRLRAMLVAADEDALTEAYDRHAPSAYALAARITGDPCWAEDAVQEAFVELWRHPERFDPHTGSLRTWLCMLARRRAIDLLRRQSAQRVHLTRLAGQAPVEPTVEDDVVGAAQAKAVRECVRDLPVLYRDAIALAYYYGLSYRQVAVELGVPEGTAKSRLRSGLRLLAERMSAAGYSAYEVVDAP</sequence>
<evidence type="ECO:0000313" key="7">
    <source>
        <dbReference type="EMBL" id="MFF5292108.1"/>
    </source>
</evidence>
<comment type="caution">
    <text evidence="7">The sequence shown here is derived from an EMBL/GenBank/DDBJ whole genome shotgun (WGS) entry which is preliminary data.</text>
</comment>
<dbReference type="RefSeq" id="WP_020509988.1">
    <property type="nucleotide sequence ID" value="NZ_JBIAZU010000004.1"/>
</dbReference>
<evidence type="ECO:0000259" key="5">
    <source>
        <dbReference type="Pfam" id="PF04542"/>
    </source>
</evidence>
<evidence type="ECO:0000256" key="2">
    <source>
        <dbReference type="ARBA" id="ARBA00023015"/>
    </source>
</evidence>
<evidence type="ECO:0000256" key="3">
    <source>
        <dbReference type="ARBA" id="ARBA00023082"/>
    </source>
</evidence>
<dbReference type="InterPro" id="IPR036388">
    <property type="entry name" value="WH-like_DNA-bd_sf"/>
</dbReference>
<accession>A0ABW6WFM6</accession>
<comment type="similarity">
    <text evidence="1">Belongs to the sigma-70 factor family. ECF subfamily.</text>
</comment>
<keyword evidence="4" id="KW-0804">Transcription</keyword>
<organism evidence="7 8">
    <name type="scientific">Paractinoplanes globisporus</name>
    <dbReference type="NCBI Taxonomy" id="113565"/>
    <lineage>
        <taxon>Bacteria</taxon>
        <taxon>Bacillati</taxon>
        <taxon>Actinomycetota</taxon>
        <taxon>Actinomycetes</taxon>
        <taxon>Micromonosporales</taxon>
        <taxon>Micromonosporaceae</taxon>
        <taxon>Paractinoplanes</taxon>
    </lineage>
</organism>
<dbReference type="InterPro" id="IPR013249">
    <property type="entry name" value="RNA_pol_sigma70_r4_t2"/>
</dbReference>
<dbReference type="PANTHER" id="PTHR43133:SF62">
    <property type="entry name" value="RNA POLYMERASE SIGMA FACTOR SIGZ"/>
    <property type="match status" value="1"/>
</dbReference>
<keyword evidence="2" id="KW-0805">Transcription regulation</keyword>
<reference evidence="7 8" key="1">
    <citation type="submission" date="2024-10" db="EMBL/GenBank/DDBJ databases">
        <title>The Natural Products Discovery Center: Release of the First 8490 Sequenced Strains for Exploring Actinobacteria Biosynthetic Diversity.</title>
        <authorList>
            <person name="Kalkreuter E."/>
            <person name="Kautsar S.A."/>
            <person name="Yang D."/>
            <person name="Bader C.D."/>
            <person name="Teijaro C.N."/>
            <person name="Fluegel L."/>
            <person name="Davis C.M."/>
            <person name="Simpson J.R."/>
            <person name="Lauterbach L."/>
            <person name="Steele A.D."/>
            <person name="Gui C."/>
            <person name="Meng S."/>
            <person name="Li G."/>
            <person name="Viehrig K."/>
            <person name="Ye F."/>
            <person name="Su P."/>
            <person name="Kiefer A.F."/>
            <person name="Nichols A."/>
            <person name="Cepeda A.J."/>
            <person name="Yan W."/>
            <person name="Fan B."/>
            <person name="Jiang Y."/>
            <person name="Adhikari A."/>
            <person name="Zheng C.-J."/>
            <person name="Schuster L."/>
            <person name="Cowan T.M."/>
            <person name="Smanski M.J."/>
            <person name="Chevrette M.G."/>
            <person name="De Carvalho L.P.S."/>
            <person name="Shen B."/>
        </authorList>
    </citation>
    <scope>NUCLEOTIDE SEQUENCE [LARGE SCALE GENOMIC DNA]</scope>
    <source>
        <strain evidence="7 8">NPDC000087</strain>
    </source>
</reference>
<keyword evidence="3" id="KW-0731">Sigma factor</keyword>
<gene>
    <name evidence="7" type="ORF">ACFY35_21930</name>
</gene>
<dbReference type="InterPro" id="IPR039425">
    <property type="entry name" value="RNA_pol_sigma-70-like"/>
</dbReference>
<feature type="domain" description="RNA polymerase sigma factor 70 region 4 type 2" evidence="6">
    <location>
        <begin position="126"/>
        <end position="176"/>
    </location>
</feature>
<dbReference type="SUPFAM" id="SSF88946">
    <property type="entry name" value="Sigma2 domain of RNA polymerase sigma factors"/>
    <property type="match status" value="1"/>
</dbReference>
<dbReference type="NCBIfam" id="TIGR02937">
    <property type="entry name" value="sigma70-ECF"/>
    <property type="match status" value="1"/>
</dbReference>
<evidence type="ECO:0000256" key="4">
    <source>
        <dbReference type="ARBA" id="ARBA00023163"/>
    </source>
</evidence>
<dbReference type="SUPFAM" id="SSF88659">
    <property type="entry name" value="Sigma3 and sigma4 domains of RNA polymerase sigma factors"/>
    <property type="match status" value="1"/>
</dbReference>
<dbReference type="Gene3D" id="1.10.10.10">
    <property type="entry name" value="Winged helix-like DNA-binding domain superfamily/Winged helix DNA-binding domain"/>
    <property type="match status" value="1"/>
</dbReference>
<keyword evidence="8" id="KW-1185">Reference proteome</keyword>
<dbReference type="PANTHER" id="PTHR43133">
    <property type="entry name" value="RNA POLYMERASE ECF-TYPE SIGMA FACTO"/>
    <property type="match status" value="1"/>
</dbReference>
<proteinExistence type="inferred from homology"/>
<evidence type="ECO:0000259" key="6">
    <source>
        <dbReference type="Pfam" id="PF08281"/>
    </source>
</evidence>
<dbReference type="InterPro" id="IPR014284">
    <property type="entry name" value="RNA_pol_sigma-70_dom"/>
</dbReference>
<dbReference type="InterPro" id="IPR013324">
    <property type="entry name" value="RNA_pol_sigma_r3/r4-like"/>
</dbReference>
<dbReference type="Pfam" id="PF08281">
    <property type="entry name" value="Sigma70_r4_2"/>
    <property type="match status" value="1"/>
</dbReference>
<protein>
    <submittedName>
        <fullName evidence="7">RNA polymerase sigma factor</fullName>
    </submittedName>
</protein>
<dbReference type="CDD" id="cd06171">
    <property type="entry name" value="Sigma70_r4"/>
    <property type="match status" value="1"/>
</dbReference>
<dbReference type="EMBL" id="JBIAZU010000004">
    <property type="protein sequence ID" value="MFF5292108.1"/>
    <property type="molecule type" value="Genomic_DNA"/>
</dbReference>
<dbReference type="Gene3D" id="1.10.1740.10">
    <property type="match status" value="1"/>
</dbReference>
<dbReference type="Pfam" id="PF04542">
    <property type="entry name" value="Sigma70_r2"/>
    <property type="match status" value="1"/>
</dbReference>